<feature type="domain" description="Putative aromatic acid exporter C-terminal" evidence="7">
    <location>
        <begin position="144"/>
        <end position="306"/>
    </location>
</feature>
<keyword evidence="5 6" id="KW-0472">Membrane</keyword>
<dbReference type="InterPro" id="IPR010343">
    <property type="entry name" value="ArAE_1"/>
</dbReference>
<dbReference type="AlphaFoldDB" id="A0A081P0U9"/>
<comment type="subcellular location">
    <subcellularLocation>
        <location evidence="1">Cell membrane</location>
        <topology evidence="1">Multi-pass membrane protein</topology>
    </subcellularLocation>
</comment>
<dbReference type="Pfam" id="PF06081">
    <property type="entry name" value="ArAE_1"/>
    <property type="match status" value="1"/>
</dbReference>
<feature type="transmembrane region" description="Helical" evidence="6">
    <location>
        <begin position="121"/>
        <end position="139"/>
    </location>
</feature>
<keyword evidence="9" id="KW-1185">Reference proteome</keyword>
<evidence type="ECO:0000259" key="7">
    <source>
        <dbReference type="Pfam" id="PF11728"/>
    </source>
</evidence>
<evidence type="ECO:0000256" key="4">
    <source>
        <dbReference type="ARBA" id="ARBA00022989"/>
    </source>
</evidence>
<reference evidence="8 9" key="1">
    <citation type="submission" date="2014-06" db="EMBL/GenBank/DDBJ databases">
        <title>Draft genome sequence of Paenibacillus sp. MSt1.</title>
        <authorList>
            <person name="Aw Y.K."/>
            <person name="Ong K.S."/>
            <person name="Gan H.M."/>
            <person name="Lee S.M."/>
        </authorList>
    </citation>
    <scope>NUCLEOTIDE SEQUENCE [LARGE SCALE GENOMIC DNA]</scope>
    <source>
        <strain evidence="8 9">MSt1</strain>
    </source>
</reference>
<dbReference type="EMBL" id="JNVM01000016">
    <property type="protein sequence ID" value="KEQ24322.1"/>
    <property type="molecule type" value="Genomic_DNA"/>
</dbReference>
<gene>
    <name evidence="8" type="ORF">ET33_08510</name>
</gene>
<dbReference type="GO" id="GO:0005886">
    <property type="term" value="C:plasma membrane"/>
    <property type="evidence" value="ECO:0007669"/>
    <property type="project" value="UniProtKB-SubCell"/>
</dbReference>
<name>A0A081P0U9_9BACL</name>
<dbReference type="RefSeq" id="WP_036685957.1">
    <property type="nucleotide sequence ID" value="NZ_JNVM01000016.1"/>
</dbReference>
<evidence type="ECO:0000256" key="2">
    <source>
        <dbReference type="ARBA" id="ARBA00022475"/>
    </source>
</evidence>
<comment type="caution">
    <text evidence="8">The sequence shown here is derived from an EMBL/GenBank/DDBJ whole genome shotgun (WGS) entry which is preliminary data.</text>
</comment>
<evidence type="ECO:0000313" key="8">
    <source>
        <dbReference type="EMBL" id="KEQ24322.1"/>
    </source>
</evidence>
<sequence>MGFRVIKTALAVIVSIFLAQTLGLQSPLSAGLLAVLGVDVTKKRGLQTSFQRIAASIVGLFFGAGLFWALGFHVWVIGVFILVLYPILSRLKLKEGIVTGSVVMFHVFASGRVSAELLLNEIALLLVGLGTATLINIGYMPREDKLLQEYKQRVERLFSQIFLELSYHLRDNEYIWSGVELLEADDTICKAIQAAQRANENNLFAGGPNWSVYFYMRERQLDAIQRMVQLVARIYQTLPHGELLALVFDGLTEDVKVAHYTGRSEKKLNELEQQFRYMPLPATREEFEVRAALLQLVEELKVYLSVAKKEKRPVEEPQGRA</sequence>
<dbReference type="InterPro" id="IPR021062">
    <property type="entry name" value="ArAE_1_C"/>
</dbReference>
<dbReference type="eggNOG" id="COG4129">
    <property type="taxonomic scope" value="Bacteria"/>
</dbReference>
<proteinExistence type="predicted"/>
<evidence type="ECO:0000256" key="1">
    <source>
        <dbReference type="ARBA" id="ARBA00004651"/>
    </source>
</evidence>
<dbReference type="PANTHER" id="PTHR40064">
    <property type="entry name" value="MEMBRANE PROTEIN-RELATED"/>
    <property type="match status" value="1"/>
</dbReference>
<dbReference type="Gene3D" id="1.20.120.940">
    <property type="entry name" value="Putative aromatic acid exporter, C-terminal domain"/>
    <property type="match status" value="1"/>
</dbReference>
<feature type="transmembrane region" description="Helical" evidence="6">
    <location>
        <begin position="53"/>
        <end position="85"/>
    </location>
</feature>
<evidence type="ECO:0000256" key="5">
    <source>
        <dbReference type="ARBA" id="ARBA00023136"/>
    </source>
</evidence>
<protein>
    <submittedName>
        <fullName evidence="8">Membrane protein</fullName>
    </submittedName>
</protein>
<evidence type="ECO:0000256" key="3">
    <source>
        <dbReference type="ARBA" id="ARBA00022692"/>
    </source>
</evidence>
<evidence type="ECO:0000256" key="6">
    <source>
        <dbReference type="SAM" id="Phobius"/>
    </source>
</evidence>
<keyword evidence="2" id="KW-1003">Cell membrane</keyword>
<dbReference type="Pfam" id="PF11728">
    <property type="entry name" value="ArAE_1_C"/>
    <property type="match status" value="1"/>
</dbReference>
<dbReference type="PANTHER" id="PTHR40064:SF1">
    <property type="entry name" value="MEMBRANE PROTEIN"/>
    <property type="match status" value="1"/>
</dbReference>
<keyword evidence="4 6" id="KW-1133">Transmembrane helix</keyword>
<organism evidence="8 9">
    <name type="scientific">Paenibacillus tyrfis</name>
    <dbReference type="NCBI Taxonomy" id="1501230"/>
    <lineage>
        <taxon>Bacteria</taxon>
        <taxon>Bacillati</taxon>
        <taxon>Bacillota</taxon>
        <taxon>Bacilli</taxon>
        <taxon>Bacillales</taxon>
        <taxon>Paenibacillaceae</taxon>
        <taxon>Paenibacillus</taxon>
    </lineage>
</organism>
<dbReference type="OrthoDB" id="357521at2"/>
<dbReference type="Proteomes" id="UP000028123">
    <property type="component" value="Unassembled WGS sequence"/>
</dbReference>
<dbReference type="InterPro" id="IPR052984">
    <property type="entry name" value="UPF0421"/>
</dbReference>
<accession>A0A081P0U9</accession>
<keyword evidence="3 6" id="KW-0812">Transmembrane</keyword>
<dbReference type="InterPro" id="IPR038323">
    <property type="entry name" value="ArAE_1_C_sf"/>
</dbReference>
<evidence type="ECO:0000313" key="9">
    <source>
        <dbReference type="Proteomes" id="UP000028123"/>
    </source>
</evidence>